<feature type="compositionally biased region" description="Polar residues" evidence="1">
    <location>
        <begin position="82"/>
        <end position="98"/>
    </location>
</feature>
<evidence type="ECO:0000313" key="2">
    <source>
        <dbReference type="EMBL" id="CAB4146250.1"/>
    </source>
</evidence>
<evidence type="ECO:0000256" key="1">
    <source>
        <dbReference type="SAM" id="MobiDB-lite"/>
    </source>
</evidence>
<evidence type="ECO:0000313" key="6">
    <source>
        <dbReference type="EMBL" id="CAB4217255.1"/>
    </source>
</evidence>
<sequence length="98" mass="10948">MTRAITEQEFEEWKSHPATLAVMEILAKKRDEMRHAWEGGSFTDYDERAMALTNVGNIGTCKGYAFVQDLDYEQYIGELDDGSNQHLGSGTPRSGGTD</sequence>
<proteinExistence type="predicted"/>
<feature type="region of interest" description="Disordered" evidence="1">
    <location>
        <begin position="79"/>
        <end position="98"/>
    </location>
</feature>
<dbReference type="EMBL" id="LR796463">
    <property type="protein sequence ID" value="CAB4146250.1"/>
    <property type="molecule type" value="Genomic_DNA"/>
</dbReference>
<dbReference type="EMBL" id="LR797096">
    <property type="protein sequence ID" value="CAB4186472.1"/>
    <property type="molecule type" value="Genomic_DNA"/>
</dbReference>
<protein>
    <submittedName>
        <fullName evidence="2">Uncharacterized protein</fullName>
    </submittedName>
</protein>
<reference evidence="2" key="1">
    <citation type="submission" date="2020-04" db="EMBL/GenBank/DDBJ databases">
        <authorList>
            <person name="Chiriac C."/>
            <person name="Salcher M."/>
            <person name="Ghai R."/>
            <person name="Kavagutti S V."/>
        </authorList>
    </citation>
    <scope>NUCLEOTIDE SEQUENCE</scope>
</reference>
<dbReference type="EMBL" id="LR796751">
    <property type="protein sequence ID" value="CAB4163361.1"/>
    <property type="molecule type" value="Genomic_DNA"/>
</dbReference>
<accession>A0A6J5MML6</accession>
<name>A0A6J5MML6_9CAUD</name>
<evidence type="ECO:0000313" key="4">
    <source>
        <dbReference type="EMBL" id="CAB4175957.1"/>
    </source>
</evidence>
<gene>
    <name evidence="5" type="ORF">UFOVP1147_19</name>
    <name evidence="6" type="ORF">UFOVP1594_15</name>
    <name evidence="2" type="ORF">UFOVP484_54</name>
    <name evidence="3" type="ORF">UFOVP808_12</name>
    <name evidence="4" type="ORF">UFOVP994_15</name>
</gene>
<dbReference type="EMBL" id="LR797458">
    <property type="protein sequence ID" value="CAB4217255.1"/>
    <property type="molecule type" value="Genomic_DNA"/>
</dbReference>
<organism evidence="2">
    <name type="scientific">uncultured Caudovirales phage</name>
    <dbReference type="NCBI Taxonomy" id="2100421"/>
    <lineage>
        <taxon>Viruses</taxon>
        <taxon>Duplodnaviria</taxon>
        <taxon>Heunggongvirae</taxon>
        <taxon>Uroviricota</taxon>
        <taxon>Caudoviricetes</taxon>
        <taxon>Peduoviridae</taxon>
        <taxon>Maltschvirus</taxon>
        <taxon>Maltschvirus maltsch</taxon>
    </lineage>
</organism>
<evidence type="ECO:0000313" key="3">
    <source>
        <dbReference type="EMBL" id="CAB4163361.1"/>
    </source>
</evidence>
<dbReference type="EMBL" id="LR796930">
    <property type="protein sequence ID" value="CAB4175957.1"/>
    <property type="molecule type" value="Genomic_DNA"/>
</dbReference>
<evidence type="ECO:0000313" key="5">
    <source>
        <dbReference type="EMBL" id="CAB4186472.1"/>
    </source>
</evidence>